<feature type="transmembrane region" description="Helical" evidence="3">
    <location>
        <begin position="183"/>
        <end position="204"/>
    </location>
</feature>
<gene>
    <name evidence="4" type="ORF">CTI12_AA428010</name>
</gene>
<evidence type="ECO:0000256" key="2">
    <source>
        <dbReference type="SAM" id="MobiDB-lite"/>
    </source>
</evidence>
<feature type="transmembrane region" description="Helical" evidence="3">
    <location>
        <begin position="224"/>
        <end position="243"/>
    </location>
</feature>
<dbReference type="OrthoDB" id="4159489at2759"/>
<evidence type="ECO:0000313" key="4">
    <source>
        <dbReference type="EMBL" id="PWA52654.1"/>
    </source>
</evidence>
<dbReference type="EMBL" id="PKPP01007705">
    <property type="protein sequence ID" value="PWA52654.1"/>
    <property type="molecule type" value="Genomic_DNA"/>
</dbReference>
<keyword evidence="3" id="KW-1133">Transmembrane helix</keyword>
<comment type="similarity">
    <text evidence="1">Belongs to the HSBP1 family.</text>
</comment>
<feature type="compositionally biased region" description="Basic and acidic residues" evidence="2">
    <location>
        <begin position="389"/>
        <end position="401"/>
    </location>
</feature>
<dbReference type="PANTHER" id="PTHR19424:SF8">
    <property type="entry name" value="HEAT SHOCK FACTOR-BINDING PROTEIN 1-LIKE"/>
    <property type="match status" value="1"/>
</dbReference>
<reference evidence="4 5" key="1">
    <citation type="journal article" date="2018" name="Mol. Plant">
        <title>The genome of Artemisia annua provides insight into the evolution of Asteraceae family and artemisinin biosynthesis.</title>
        <authorList>
            <person name="Shen Q."/>
            <person name="Zhang L."/>
            <person name="Liao Z."/>
            <person name="Wang S."/>
            <person name="Yan T."/>
            <person name="Shi P."/>
            <person name="Liu M."/>
            <person name="Fu X."/>
            <person name="Pan Q."/>
            <person name="Wang Y."/>
            <person name="Lv Z."/>
            <person name="Lu X."/>
            <person name="Zhang F."/>
            <person name="Jiang W."/>
            <person name="Ma Y."/>
            <person name="Chen M."/>
            <person name="Hao X."/>
            <person name="Li L."/>
            <person name="Tang Y."/>
            <person name="Lv G."/>
            <person name="Zhou Y."/>
            <person name="Sun X."/>
            <person name="Brodelius P.E."/>
            <person name="Rose J.K.C."/>
            <person name="Tang K."/>
        </authorList>
    </citation>
    <scope>NUCLEOTIDE SEQUENCE [LARGE SCALE GENOMIC DNA]</scope>
    <source>
        <strain evidence="5">cv. Huhao1</strain>
        <tissue evidence="4">Leaf</tissue>
    </source>
</reference>
<dbReference type="GO" id="GO:0005829">
    <property type="term" value="C:cytosol"/>
    <property type="evidence" value="ECO:0007669"/>
    <property type="project" value="TreeGrafter"/>
</dbReference>
<protein>
    <submittedName>
        <fullName evidence="4">Uncharacterized protein</fullName>
    </submittedName>
</protein>
<feature type="region of interest" description="Disordered" evidence="2">
    <location>
        <begin position="368"/>
        <end position="401"/>
    </location>
</feature>
<organism evidence="4 5">
    <name type="scientific">Artemisia annua</name>
    <name type="common">Sweet wormwood</name>
    <dbReference type="NCBI Taxonomy" id="35608"/>
    <lineage>
        <taxon>Eukaryota</taxon>
        <taxon>Viridiplantae</taxon>
        <taxon>Streptophyta</taxon>
        <taxon>Embryophyta</taxon>
        <taxon>Tracheophyta</taxon>
        <taxon>Spermatophyta</taxon>
        <taxon>Magnoliopsida</taxon>
        <taxon>eudicotyledons</taxon>
        <taxon>Gunneridae</taxon>
        <taxon>Pentapetalae</taxon>
        <taxon>asterids</taxon>
        <taxon>campanulids</taxon>
        <taxon>Asterales</taxon>
        <taxon>Asteraceae</taxon>
        <taxon>Asteroideae</taxon>
        <taxon>Anthemideae</taxon>
        <taxon>Artemisiinae</taxon>
        <taxon>Artemisia</taxon>
    </lineage>
</organism>
<keyword evidence="3" id="KW-0472">Membrane</keyword>
<feature type="transmembrane region" description="Helical" evidence="3">
    <location>
        <begin position="48"/>
        <end position="70"/>
    </location>
</feature>
<dbReference type="GO" id="GO:0005634">
    <property type="term" value="C:nucleus"/>
    <property type="evidence" value="ECO:0007669"/>
    <property type="project" value="TreeGrafter"/>
</dbReference>
<feature type="transmembrane region" description="Helical" evidence="3">
    <location>
        <begin position="114"/>
        <end position="134"/>
    </location>
</feature>
<dbReference type="Proteomes" id="UP000245207">
    <property type="component" value="Unassembled WGS sequence"/>
</dbReference>
<feature type="transmembrane region" description="Helical" evidence="3">
    <location>
        <begin position="288"/>
        <end position="311"/>
    </location>
</feature>
<keyword evidence="5" id="KW-1185">Reference proteome</keyword>
<sequence length="401" mass="44403">MDGWDSIMGFNCANSSICGNNSIWEYHTVGRISSRLCTTGESKIHGPFFYISYGVVEVPANMVMMCFLVLVNTLRWPAAKVIWISSFVAIGLCTTAEVLTSVCAGHMVGFFDPISYFGLLCTTGGYIYSICAGLQFTTHDCRLCTTVGYVCSFCADIPLWDHYYSYDNCLQLLNCFDYAPNCFWLELFGSIGSWEISYMVFILLKGCTSCIDDENEWKFSQNLVSGYFVVGFDSMGLGFVGIMDSFGYRGLLVFVAWMFPGCCLNWFFCCLDWKLLGCFNWTFAAYSHSVVLLFCSVGVNGASEAMVIVSAMKGIIKNLKHCIFASDPVGMDGQDSGENKQSTADMTQFVQTLLQQMMGDRINELEQSINDLRTEMGADGSPSPLSTSKKPDEPKSEEGSA</sequence>
<comment type="caution">
    <text evidence="4">The sequence shown here is derived from an EMBL/GenBank/DDBJ whole genome shotgun (WGS) entry which is preliminary data.</text>
</comment>
<name>A0A2U1LUK1_ARTAN</name>
<dbReference type="PANTHER" id="PTHR19424">
    <property type="entry name" value="HEAT SHOCK FACTOR BINDING PROTEIN 1"/>
    <property type="match status" value="1"/>
</dbReference>
<accession>A0A2U1LUK1</accession>
<dbReference type="GO" id="GO:0003714">
    <property type="term" value="F:transcription corepressor activity"/>
    <property type="evidence" value="ECO:0007669"/>
    <property type="project" value="InterPro"/>
</dbReference>
<evidence type="ECO:0000256" key="3">
    <source>
        <dbReference type="SAM" id="Phobius"/>
    </source>
</evidence>
<dbReference type="InterPro" id="IPR009643">
    <property type="entry name" value="HS1-bd"/>
</dbReference>
<dbReference type="GO" id="GO:0070370">
    <property type="term" value="P:cellular heat acclimation"/>
    <property type="evidence" value="ECO:0007669"/>
    <property type="project" value="TreeGrafter"/>
</dbReference>
<evidence type="ECO:0000313" key="5">
    <source>
        <dbReference type="Proteomes" id="UP000245207"/>
    </source>
</evidence>
<dbReference type="AlphaFoldDB" id="A0A2U1LUK1"/>
<feature type="transmembrane region" description="Helical" evidence="3">
    <location>
        <begin position="250"/>
        <end position="268"/>
    </location>
</feature>
<evidence type="ECO:0000256" key="1">
    <source>
        <dbReference type="ARBA" id="ARBA00006349"/>
    </source>
</evidence>
<keyword evidence="3" id="KW-0812">Transmembrane</keyword>
<proteinExistence type="inferred from homology"/>
<feature type="transmembrane region" description="Helical" evidence="3">
    <location>
        <begin position="82"/>
        <end position="108"/>
    </location>
</feature>